<gene>
    <name evidence="1" type="ORF">Tci_051818</name>
</gene>
<dbReference type="AlphaFoldDB" id="A0A6L2N101"/>
<dbReference type="EMBL" id="BKCJ010007957">
    <property type="protein sequence ID" value="GEU79840.1"/>
    <property type="molecule type" value="Genomic_DNA"/>
</dbReference>
<proteinExistence type="predicted"/>
<comment type="caution">
    <text evidence="1">The sequence shown here is derived from an EMBL/GenBank/DDBJ whole genome shotgun (WGS) entry which is preliminary data.</text>
</comment>
<reference evidence="1" key="1">
    <citation type="journal article" date="2019" name="Sci. Rep.">
        <title>Draft genome of Tanacetum cinerariifolium, the natural source of mosquito coil.</title>
        <authorList>
            <person name="Yamashiro T."/>
            <person name="Shiraishi A."/>
            <person name="Satake H."/>
            <person name="Nakayama K."/>
        </authorList>
    </citation>
    <scope>NUCLEOTIDE SEQUENCE</scope>
</reference>
<protein>
    <submittedName>
        <fullName evidence="1">Uncharacterized protein</fullName>
    </submittedName>
</protein>
<organism evidence="1">
    <name type="scientific">Tanacetum cinerariifolium</name>
    <name type="common">Dalmatian daisy</name>
    <name type="synonym">Chrysanthemum cinerariifolium</name>
    <dbReference type="NCBI Taxonomy" id="118510"/>
    <lineage>
        <taxon>Eukaryota</taxon>
        <taxon>Viridiplantae</taxon>
        <taxon>Streptophyta</taxon>
        <taxon>Embryophyta</taxon>
        <taxon>Tracheophyta</taxon>
        <taxon>Spermatophyta</taxon>
        <taxon>Magnoliopsida</taxon>
        <taxon>eudicotyledons</taxon>
        <taxon>Gunneridae</taxon>
        <taxon>Pentapetalae</taxon>
        <taxon>asterids</taxon>
        <taxon>campanulids</taxon>
        <taxon>Asterales</taxon>
        <taxon>Asteraceae</taxon>
        <taxon>Asteroideae</taxon>
        <taxon>Anthemideae</taxon>
        <taxon>Anthemidinae</taxon>
        <taxon>Tanacetum</taxon>
    </lineage>
</organism>
<sequence>MLPLSYAAGLDRHLNHLSEQNERQMSVTLRALAHIVLAKKLDMASIAHVLLKLTPTQDPCASMGSKEIDHIGGGVAATNFGAIRVEQSERQGLDMTKLSSIHRPLTLFALSGMKVRCSKHETRNAEDEIVINSEDKRVRNSKDGEAA</sequence>
<accession>A0A6L2N101</accession>
<name>A0A6L2N101_TANCI</name>
<evidence type="ECO:0000313" key="1">
    <source>
        <dbReference type="EMBL" id="GEU79840.1"/>
    </source>
</evidence>